<feature type="region of interest" description="Disordered" evidence="2">
    <location>
        <begin position="1061"/>
        <end position="1083"/>
    </location>
</feature>
<dbReference type="SUPFAM" id="SSF53300">
    <property type="entry name" value="vWA-like"/>
    <property type="match status" value="1"/>
</dbReference>
<evidence type="ECO:0000256" key="1">
    <source>
        <dbReference type="SAM" id="Coils"/>
    </source>
</evidence>
<dbReference type="CDD" id="cd04508">
    <property type="entry name" value="Tudor_SF"/>
    <property type="match status" value="2"/>
</dbReference>
<dbReference type="Proteomes" id="UP000593567">
    <property type="component" value="Unassembled WGS sequence"/>
</dbReference>
<dbReference type="InterPro" id="IPR002035">
    <property type="entry name" value="VWF_A"/>
</dbReference>
<organism evidence="4 5">
    <name type="scientific">Bugula neritina</name>
    <name type="common">Brown bryozoan</name>
    <name type="synonym">Sertularia neritina</name>
    <dbReference type="NCBI Taxonomy" id="10212"/>
    <lineage>
        <taxon>Eukaryota</taxon>
        <taxon>Metazoa</taxon>
        <taxon>Spiralia</taxon>
        <taxon>Lophotrochozoa</taxon>
        <taxon>Bryozoa</taxon>
        <taxon>Gymnolaemata</taxon>
        <taxon>Cheilostomatida</taxon>
        <taxon>Flustrina</taxon>
        <taxon>Buguloidea</taxon>
        <taxon>Bugulidae</taxon>
        <taxon>Bugula</taxon>
    </lineage>
</organism>
<feature type="region of interest" description="Disordered" evidence="2">
    <location>
        <begin position="855"/>
        <end position="884"/>
    </location>
</feature>
<dbReference type="PANTHER" id="PTHR46785:SF1">
    <property type="entry name" value="VON WILLEBRAND FACTOR A DOMAIN-CONTAINING PROTEIN 3B"/>
    <property type="match status" value="1"/>
</dbReference>
<proteinExistence type="predicted"/>
<evidence type="ECO:0000256" key="2">
    <source>
        <dbReference type="SAM" id="MobiDB-lite"/>
    </source>
</evidence>
<feature type="region of interest" description="Disordered" evidence="2">
    <location>
        <begin position="774"/>
        <end position="811"/>
    </location>
</feature>
<feature type="domain" description="VWFA" evidence="3">
    <location>
        <begin position="544"/>
        <end position="716"/>
    </location>
</feature>
<feature type="compositionally biased region" description="Low complexity" evidence="2">
    <location>
        <begin position="1557"/>
        <end position="1572"/>
    </location>
</feature>
<dbReference type="InterPro" id="IPR032770">
    <property type="entry name" value="DUF4537"/>
</dbReference>
<accession>A0A7J7J346</accession>
<dbReference type="SMART" id="SM00327">
    <property type="entry name" value="VWA"/>
    <property type="match status" value="1"/>
</dbReference>
<keyword evidence="5" id="KW-1185">Reference proteome</keyword>
<feature type="compositionally biased region" description="Polar residues" evidence="2">
    <location>
        <begin position="774"/>
        <end position="797"/>
    </location>
</feature>
<evidence type="ECO:0000313" key="5">
    <source>
        <dbReference type="Proteomes" id="UP000593567"/>
    </source>
</evidence>
<sequence length="1578" mass="179962">MATLDVDPYLPNAYSKTRCRFDLTSYQAHLDSQEEPGKKLVAPEIIADELLLKKNDRKSWELDVRGQVSTKKWLSNYGLKKNKLDIKSLMQAVGFKKRDDFDYTLRKPIPSKYTVGKGFCEKYTPNDGKITNVAISKDRMIQYATRLKQAISLFRKRMDWLTSESRRIFGVIQESVVIIILDVKTMSPQQFDQYRCAVERVLKEQVSTTAKFNIYRTAEDFQCFKDECIAVSQPAIEEAVDWLWTLERTRPVGQASCCEAVIKALEDPQAQGVYLFTMGNSAEAALELMLSSCREAKKPLHVVSYNCDAPEVMKSLKDLSDLTGGRFHAYGVIMEMDSFDPLPLSDDSNRAHVAVRKRTIGGVPAGAGVRPDVLRLFEEIEEAQSTLAQMETVISTMPNSKLTIYKKKELSANNMSRHVDRAEEYMGSSDWLNTNGLKVKRLTFYDLLGKVAFKHCDGVVNLKRAPGPDEHRTDANSQDILVNARYCDQFAHVKWKDGTIVHVQVTPETHRVYEQKVNNVMENINTRITWLQQGSRQLFGTIIERRLYLIIDTSASMAPSLQFVKDKTFLLLQEQIRHKDAFNIISFGSKVTPWRDRLVEVTEENLKLAWTWIRNLDTNGSTNTLGALKYALADINTEGIYMLTDGRPDHPPKSVLAQVTLQKTVPIHTISFNCADGEANKFLCQLAKDTKGRYHYFSEHGEDIEGPEPYQSEDIRLLMEEYKLAEHYLKKVSSLRDECQELQWKRSANAKLHRARTTLGTGLSRPKSAVVSLRSSTNNMPSRPQSARPTLPTSQSAPVLHTSHHIDPSKTSSYIRLNKPRKKPKVAAHTRTSLLRTLSAGSDWVLPETKSMLTKQFKLPDTTSPTADNNASPRSKTPKKKKPRFLATKNWLLRNGLRAKKLLLLDALSEAIEKDRGSAKIDNEVVSRLLDEELSPRGEKKRDSLLSNPYLEDCLLEYEMKLKSAVELYKNRLDRLIWQSLSKDEKETYRGEEEKSDEVGMRSYQEFKAKLTQSLDHCGWPVSQVDVNLMEEEIQQAETYLEQSENIREVSAKCEKREITPSLDEPLQFKQPKPKPQAPDQLRGQRVVARKIEDGLYYSGLVLRSKGAHHAVVKFDSGEEETISKQFVIPTKGAISVPTLTMGDYVLVLVKGPKNQPCYVPGQVELTPKESPEDKSKFFEITVYSGNRVSALRNSIVKIGKARYNFSITYIKERNEEADNEYSDEDADEEDGDVLKAALEKYGSNLEELCYRVLNKQKEYKSRQKRLHKQMRRIREEYKEMKNRKGEQRAGIKFNVASSIEDGEEVLARWLDEGWYYRCQVQRRVSERTYMLQDSCGDLQQTSRDDIITDNDDITSKIEEQSAVIALHPNYYCSYAPAKVEEVFDDYSCSVKFYDDTRSIIEREDVFITDLDTYERDVAYIQKCEEELVGQAVVARDNQSGNYNLGTIVDKHPNRQYTVEFTDGRKAKQSCIHIFGVFSKQYKFNIGDHCLSLADKKLLVYMPGIVTGKSKTGIDVTFIDGSKQKNIPRLKSFWVSHSYYEAADTYFNNRVSESAASSARSAVSRSPSTTSVDSRDSL</sequence>
<reference evidence="4" key="1">
    <citation type="submission" date="2020-06" db="EMBL/GenBank/DDBJ databases">
        <title>Draft genome of Bugula neritina, a colonial animal packing powerful symbionts and potential medicines.</title>
        <authorList>
            <person name="Rayko M."/>
        </authorList>
    </citation>
    <scope>NUCLEOTIDE SEQUENCE [LARGE SCALE GENOMIC DNA]</scope>
    <source>
        <strain evidence="4">Kwan_BN1</strain>
    </source>
</reference>
<dbReference type="Gene3D" id="2.30.30.140">
    <property type="match status" value="1"/>
</dbReference>
<dbReference type="PANTHER" id="PTHR46785">
    <property type="entry name" value="VON WILLEBRAND FACTOR A DOMAIN-CONTAINING PROTEIN 3B"/>
    <property type="match status" value="1"/>
</dbReference>
<protein>
    <submittedName>
        <fullName evidence="4">VWA3B</fullName>
    </submittedName>
</protein>
<dbReference type="Gene3D" id="3.40.50.410">
    <property type="entry name" value="von Willebrand factor, type A domain"/>
    <property type="match status" value="1"/>
</dbReference>
<dbReference type="EMBL" id="VXIV02003193">
    <property type="protein sequence ID" value="KAF6020104.1"/>
    <property type="molecule type" value="Genomic_DNA"/>
</dbReference>
<feature type="coiled-coil region" evidence="1">
    <location>
        <begin position="1257"/>
        <end position="1284"/>
    </location>
</feature>
<feature type="region of interest" description="Disordered" evidence="2">
    <location>
        <begin position="1557"/>
        <end position="1578"/>
    </location>
</feature>
<evidence type="ECO:0000313" key="4">
    <source>
        <dbReference type="EMBL" id="KAF6020104.1"/>
    </source>
</evidence>
<evidence type="ECO:0000259" key="3">
    <source>
        <dbReference type="SMART" id="SM00327"/>
    </source>
</evidence>
<comment type="caution">
    <text evidence="4">The sequence shown here is derived from an EMBL/GenBank/DDBJ whole genome shotgun (WGS) entry which is preliminary data.</text>
</comment>
<name>A0A7J7J346_BUGNE</name>
<dbReference type="Pfam" id="PF15057">
    <property type="entry name" value="DUF4537"/>
    <property type="match status" value="3"/>
</dbReference>
<dbReference type="OrthoDB" id="10021393at2759"/>
<feature type="compositionally biased region" description="Polar residues" evidence="2">
    <location>
        <begin position="861"/>
        <end position="871"/>
    </location>
</feature>
<dbReference type="Pfam" id="PF13768">
    <property type="entry name" value="VWA_3"/>
    <property type="match status" value="2"/>
</dbReference>
<dbReference type="InterPro" id="IPR036465">
    <property type="entry name" value="vWFA_dom_sf"/>
</dbReference>
<gene>
    <name evidence="4" type="ORF">EB796_021601</name>
</gene>
<keyword evidence="1" id="KW-0175">Coiled coil</keyword>